<keyword evidence="7 11" id="KW-1133">Transmembrane helix</keyword>
<evidence type="ECO:0000256" key="1">
    <source>
        <dbReference type="ARBA" id="ARBA00004127"/>
    </source>
</evidence>
<organism evidence="13 14">
    <name type="scientific">Tripterygium wilfordii</name>
    <name type="common">Thunder God vine</name>
    <dbReference type="NCBI Taxonomy" id="458696"/>
    <lineage>
        <taxon>Eukaryota</taxon>
        <taxon>Viridiplantae</taxon>
        <taxon>Streptophyta</taxon>
        <taxon>Embryophyta</taxon>
        <taxon>Tracheophyta</taxon>
        <taxon>Spermatophyta</taxon>
        <taxon>Magnoliopsida</taxon>
        <taxon>eudicotyledons</taxon>
        <taxon>Gunneridae</taxon>
        <taxon>Pentapetalae</taxon>
        <taxon>rosids</taxon>
        <taxon>fabids</taxon>
        <taxon>Celastrales</taxon>
        <taxon>Celastraceae</taxon>
        <taxon>Tripterygium</taxon>
    </lineage>
</organism>
<dbReference type="Proteomes" id="UP000593562">
    <property type="component" value="Unassembled WGS sequence"/>
</dbReference>
<dbReference type="GO" id="GO:0012505">
    <property type="term" value="C:endomembrane system"/>
    <property type="evidence" value="ECO:0007669"/>
    <property type="project" value="UniProtKB-SubCell"/>
</dbReference>
<dbReference type="GO" id="GO:0006865">
    <property type="term" value="P:amino acid transport"/>
    <property type="evidence" value="ECO:0007669"/>
    <property type="project" value="UniProtKB-KW"/>
</dbReference>
<reference evidence="13 14" key="1">
    <citation type="journal article" date="2020" name="Nat. Commun.">
        <title>Genome of Tripterygium wilfordii and identification of cytochrome P450 involved in triptolide biosynthesis.</title>
        <authorList>
            <person name="Tu L."/>
            <person name="Su P."/>
            <person name="Zhang Z."/>
            <person name="Gao L."/>
            <person name="Wang J."/>
            <person name="Hu T."/>
            <person name="Zhou J."/>
            <person name="Zhang Y."/>
            <person name="Zhao Y."/>
            <person name="Liu Y."/>
            <person name="Song Y."/>
            <person name="Tong Y."/>
            <person name="Lu Y."/>
            <person name="Yang J."/>
            <person name="Xu C."/>
            <person name="Jia M."/>
            <person name="Peters R.J."/>
            <person name="Huang L."/>
            <person name="Gao W."/>
        </authorList>
    </citation>
    <scope>NUCLEOTIDE SEQUENCE [LARGE SCALE GENOMIC DNA]</scope>
    <source>
        <strain evidence="14">cv. XIE 37</strain>
        <tissue evidence="13">Leaf</tissue>
    </source>
</reference>
<evidence type="ECO:0000256" key="8">
    <source>
        <dbReference type="ARBA" id="ARBA00023136"/>
    </source>
</evidence>
<dbReference type="InterPro" id="IPR013057">
    <property type="entry name" value="AA_transpt_TM"/>
</dbReference>
<gene>
    <name evidence="13" type="ORF">HS088_TW04G00229</name>
</gene>
<dbReference type="Pfam" id="PF01490">
    <property type="entry name" value="Aa_trans"/>
    <property type="match status" value="1"/>
</dbReference>
<evidence type="ECO:0000259" key="12">
    <source>
        <dbReference type="Pfam" id="PF01490"/>
    </source>
</evidence>
<feature type="transmembrane region" description="Helical" evidence="11">
    <location>
        <begin position="37"/>
        <end position="58"/>
    </location>
</feature>
<keyword evidence="4 11" id="KW-0812">Transmembrane</keyword>
<dbReference type="EMBL" id="JAAARO010000004">
    <property type="protein sequence ID" value="KAF5748277.1"/>
    <property type="molecule type" value="Genomic_DNA"/>
</dbReference>
<evidence type="ECO:0000256" key="11">
    <source>
        <dbReference type="SAM" id="Phobius"/>
    </source>
</evidence>
<feature type="transmembrane region" description="Helical" evidence="11">
    <location>
        <begin position="447"/>
        <end position="468"/>
    </location>
</feature>
<keyword evidence="8 11" id="KW-0472">Membrane</keyword>
<dbReference type="GO" id="GO:0009734">
    <property type="term" value="P:auxin-activated signaling pathway"/>
    <property type="evidence" value="ECO:0007669"/>
    <property type="project" value="UniProtKB-KW"/>
</dbReference>
<evidence type="ECO:0000256" key="4">
    <source>
        <dbReference type="ARBA" id="ARBA00022692"/>
    </source>
</evidence>
<dbReference type="AlphaFoldDB" id="A0A7J7DPN4"/>
<evidence type="ECO:0000313" key="14">
    <source>
        <dbReference type="Proteomes" id="UP000593562"/>
    </source>
</evidence>
<evidence type="ECO:0000256" key="6">
    <source>
        <dbReference type="ARBA" id="ARBA00022970"/>
    </source>
</evidence>
<dbReference type="InParanoid" id="A0A7J7DPN4"/>
<dbReference type="PANTHER" id="PTHR48017">
    <property type="entry name" value="OS05G0424000 PROTEIN-RELATED"/>
    <property type="match status" value="1"/>
</dbReference>
<name>A0A7J7DPN4_TRIWF</name>
<evidence type="ECO:0000313" key="13">
    <source>
        <dbReference type="EMBL" id="KAF5748277.1"/>
    </source>
</evidence>
<feature type="transmembrane region" description="Helical" evidence="11">
    <location>
        <begin position="385"/>
        <end position="402"/>
    </location>
</feature>
<comment type="subcellular location">
    <subcellularLocation>
        <location evidence="1">Endomembrane system</location>
        <topology evidence="1">Multi-pass membrane protein</topology>
    </subcellularLocation>
</comment>
<evidence type="ECO:0000256" key="9">
    <source>
        <dbReference type="ARBA" id="ARBA00023294"/>
    </source>
</evidence>
<accession>A0A7J7DPN4</accession>
<feature type="transmembrane region" description="Helical" evidence="11">
    <location>
        <begin position="408"/>
        <end position="426"/>
    </location>
</feature>
<protein>
    <submittedName>
        <fullName evidence="13">Putative amino acid transporter</fullName>
    </submittedName>
</protein>
<keyword evidence="5" id="KW-0769">Symport</keyword>
<feature type="transmembrane region" description="Helical" evidence="11">
    <location>
        <begin position="188"/>
        <end position="212"/>
    </location>
</feature>
<feature type="transmembrane region" description="Helical" evidence="11">
    <location>
        <begin position="322"/>
        <end position="349"/>
    </location>
</feature>
<feature type="transmembrane region" description="Helical" evidence="11">
    <location>
        <begin position="282"/>
        <end position="302"/>
    </location>
</feature>
<evidence type="ECO:0000256" key="3">
    <source>
        <dbReference type="ARBA" id="ARBA00022448"/>
    </source>
</evidence>
<comment type="caution">
    <text evidence="13">The sequence shown here is derived from an EMBL/GenBank/DDBJ whole genome shotgun (WGS) entry which is preliminary data.</text>
</comment>
<comment type="similarity">
    <text evidence="2">Belongs to the amino acid/polyamine transporter 2 family. Amino acid/auxin permease (AAAP) (TC 2.A.18.1) subfamily.</text>
</comment>
<dbReference type="OrthoDB" id="40134at2759"/>
<sequence length="479" mass="52728">MAAGLVDEEQEILESYNLETQKTELDDDGKITRTGTVWTASAHIITAIIGSGVLSLAWAVAQLGWVAGIGTLLIFAGITLYTSALLADCYRYPDPVTGKRNYTYMEVVKAHLGGRMHMLCGLVQYVTLSLFAVSYTITTSTSMVAIGKSNCFHKEGHEAKCKFSYNPYMVGFGIAQIFVSQIPNLHKLWWLSILAATMSFGYASIGMGLSLAKIVSGSGERTTLTGREIGEGLNAAAKVWTMFRAIGDIAFASTYTCILIEVQDTLRSSPPENKVMKKANSIAVLTSTTFYLLCGCLGYAAFGNEAPGNLLTGFGFYEPFWLIDMANLFIVIHLIGGYQVASQPVFIAFESWASKRWPKSRFVTREYPLRIGNKDFNFSINCLRLTWRTAYVVTGTVVAMALPFFNDIIALLGAIAYWPLSVYFPIKLHIRQSMVRQGSIKWLLLQLLNLVCLLVAIAAASGAIEGLYKGLKTYKPFKF</sequence>
<dbReference type="GO" id="GO:0015293">
    <property type="term" value="F:symporter activity"/>
    <property type="evidence" value="ECO:0007669"/>
    <property type="project" value="UniProtKB-KW"/>
</dbReference>
<keyword evidence="3" id="KW-0813">Transport</keyword>
<evidence type="ECO:0000256" key="2">
    <source>
        <dbReference type="ARBA" id="ARBA00005590"/>
    </source>
</evidence>
<keyword evidence="6" id="KW-0029">Amino-acid transport</keyword>
<evidence type="ECO:0000256" key="5">
    <source>
        <dbReference type="ARBA" id="ARBA00022847"/>
    </source>
</evidence>
<keyword evidence="14" id="KW-1185">Reference proteome</keyword>
<proteinExistence type="inferred from homology"/>
<evidence type="ECO:0000256" key="10">
    <source>
        <dbReference type="ARBA" id="ARBA00045588"/>
    </source>
</evidence>
<feature type="transmembrane region" description="Helical" evidence="11">
    <location>
        <begin position="122"/>
        <end position="145"/>
    </location>
</feature>
<comment type="function">
    <text evidence="10">Carrier protein involved in proton-driven auxin influx. Mediates the formation of auxin gradient from developing leaves (site of auxin biosynthesis) to tips by contributing to the loading of auxin in vascular tissues and facilitating acropetal (base to tip) auxin transport within inner tissues of the root apex, and basipetal (tip to base) auxin transport within outer tissues of the root apex. May be involved in lateral roots and nodules formation.</text>
</comment>
<feature type="domain" description="Amino acid transporter transmembrane" evidence="12">
    <location>
        <begin position="33"/>
        <end position="464"/>
    </location>
</feature>
<keyword evidence="9" id="KW-0927">Auxin signaling pathway</keyword>
<evidence type="ECO:0000256" key="7">
    <source>
        <dbReference type="ARBA" id="ARBA00022989"/>
    </source>
</evidence>
<feature type="transmembrane region" description="Helical" evidence="11">
    <location>
        <begin position="65"/>
        <end position="87"/>
    </location>
</feature>